<dbReference type="PANTHER" id="PTHR48098">
    <property type="entry name" value="ENTEROCHELIN ESTERASE-RELATED"/>
    <property type="match status" value="1"/>
</dbReference>
<feature type="region of interest" description="Disordered" evidence="9">
    <location>
        <begin position="667"/>
        <end position="720"/>
    </location>
</feature>
<evidence type="ECO:0000256" key="4">
    <source>
        <dbReference type="ARBA" id="ARBA00013244"/>
    </source>
</evidence>
<protein>
    <recommendedName>
        <fullName evidence="7">Acyl-CoA:diacylglycerol acyltransferase</fullName>
        <ecNumber evidence="3">2.3.1.122</ecNumber>
        <ecNumber evidence="4">2.3.1.20</ecNumber>
    </recommendedName>
</protein>
<feature type="compositionally biased region" description="Low complexity" evidence="9">
    <location>
        <begin position="702"/>
        <end position="713"/>
    </location>
</feature>
<evidence type="ECO:0000313" key="12">
    <source>
        <dbReference type="Proteomes" id="UP000006659"/>
    </source>
</evidence>
<dbReference type="InterPro" id="IPR013207">
    <property type="entry name" value="LGFP"/>
</dbReference>
<dbReference type="PANTHER" id="PTHR48098:SF1">
    <property type="entry name" value="DIACYLGLYCEROL ACYLTRANSFERASE_MYCOLYLTRANSFERASE AG85A"/>
    <property type="match status" value="1"/>
</dbReference>
<keyword evidence="5 11" id="KW-0808">Transferase</keyword>
<dbReference type="PROSITE" id="PS51318">
    <property type="entry name" value="TAT"/>
    <property type="match status" value="1"/>
</dbReference>
<dbReference type="KEGG" id="cva:CVAR_0250"/>
<sequence>MRPTSHRSRRRVPRALLTVPLALATALSLTVPSAVADEESTTADIAETPAPESAPEPVDDGTPRAETGNIAPPAASPFAADDPGPAPERATIAEQINPDVPGLPDGVKVVKEERKGDRWVNVSVTSPAMDGEVQKVQLHLARDWHSAPEKTFPSILMLGGLWGSETENSWSYRTDIVSYFGDKNVTLVLPVGGSGSFYSDWEQPDNGQNYKWETFLTEELPSVLSHYRIQDEHRAVMGVSMGGTSAVNLAARNPEMFDAVGSFSGYLDTTSPGLPYMFDSNLQSTGFDATKMWGAFYSRNWREHDPKLLVRDLKGKLVYVSSGNGTAGNHDKPNDKPGFLNNPREFGSRVTTQSFVNAAKLAGVEVTDVFRPNGTLTWAYWEPEVKNMWPMIAEKWGLDEGDLSVNCTVTGAFKERQDDETARDIGECITDAYKDEHGNQVQEFGGATVYLNPTTNVAYAQWGATGKKYEEMGGPESWLGYPTFEEKKLSKGDYARYEGGRIHYISEYGAVAVKSDVLSAWAGRDYERGMGYPTADEADVLGADGDVIGQSQTFEQGTFYRNKADGKVFSLKGDVLKKYDELGGPAGTLGFPDRNDRDGLDDGGSYSRFENGAIYSTSRTGAHVMYKGPVYDAWKKEGYEHPWGIGYPVEDDVADPKAQRVVSFERGTVHVPADGSPTVTRTPVEEPAPDPDEGQDPAEGQAPEAPAVPASEEQIPAPAQ</sequence>
<comment type="catalytic activity">
    <reaction evidence="1">
        <text>2 alpha,alpha'-trehalose 6-mycolate = alpha,alpha'-trehalose 6,6'-bismycolate + alpha,alpha-trehalose</text>
        <dbReference type="Rhea" id="RHEA:23472"/>
        <dbReference type="ChEBI" id="CHEBI:16551"/>
        <dbReference type="ChEBI" id="CHEBI:18195"/>
        <dbReference type="ChEBI" id="CHEBI:18234"/>
        <dbReference type="EC" id="2.3.1.122"/>
    </reaction>
</comment>
<reference evidence="11 12" key="1">
    <citation type="journal article" date="2011" name="BMC Genomics">
        <title>Complete genome sequence of Corynebacterium variabile DSM 44702 isolated from the surface of smear-ripened cheeses and insights into cheese ripening and flavor generation.</title>
        <authorList>
            <person name="Schroeder J."/>
            <person name="Maus I."/>
            <person name="Trost E."/>
            <person name="Tauch A."/>
        </authorList>
    </citation>
    <scope>NUCLEOTIDE SEQUENCE [LARGE SCALE GENOMIC DNA]</scope>
    <source>
        <strain evidence="12">DSM 44702 / JCM 12073 / NCIMB 30131</strain>
    </source>
</reference>
<dbReference type="InterPro" id="IPR006311">
    <property type="entry name" value="TAT_signal"/>
</dbReference>
<proteinExistence type="inferred from homology"/>
<accession>G0HCM2</accession>
<dbReference type="RefSeq" id="WP_014008791.1">
    <property type="nucleotide sequence ID" value="NC_015859.1"/>
</dbReference>
<dbReference type="Pfam" id="PF08310">
    <property type="entry name" value="LGFP"/>
    <property type="match status" value="4"/>
</dbReference>
<dbReference type="EC" id="2.3.1.20" evidence="4"/>
<evidence type="ECO:0000256" key="5">
    <source>
        <dbReference type="ARBA" id="ARBA00022679"/>
    </source>
</evidence>
<evidence type="ECO:0000256" key="9">
    <source>
        <dbReference type="SAM" id="MobiDB-lite"/>
    </source>
</evidence>
<dbReference type="InterPro" id="IPR029058">
    <property type="entry name" value="AB_hydrolase_fold"/>
</dbReference>
<feature type="chain" id="PRO_5003400265" description="Acyl-CoA:diacylglycerol acyltransferase" evidence="10">
    <location>
        <begin position="37"/>
        <end position="720"/>
    </location>
</feature>
<dbReference type="SUPFAM" id="SSF53474">
    <property type="entry name" value="alpha/beta-Hydrolases"/>
    <property type="match status" value="1"/>
</dbReference>
<evidence type="ECO:0000313" key="11">
    <source>
        <dbReference type="EMBL" id="AEK35597.1"/>
    </source>
</evidence>
<evidence type="ECO:0000256" key="8">
    <source>
        <dbReference type="ARBA" id="ARBA00048109"/>
    </source>
</evidence>
<comment type="similarity">
    <text evidence="2">Belongs to the mycobacterial A85 antigen family.</text>
</comment>
<dbReference type="eggNOG" id="COG0627">
    <property type="taxonomic scope" value="Bacteria"/>
</dbReference>
<dbReference type="EC" id="2.3.1.122" evidence="3"/>
<feature type="compositionally biased region" description="Low complexity" evidence="9">
    <location>
        <begin position="71"/>
        <end position="83"/>
    </location>
</feature>
<dbReference type="Gene3D" id="3.40.50.1820">
    <property type="entry name" value="alpha/beta hydrolase"/>
    <property type="match status" value="1"/>
</dbReference>
<dbReference type="InterPro" id="IPR050583">
    <property type="entry name" value="Mycobacterial_A85_antigen"/>
</dbReference>
<dbReference type="HOGENOM" id="CLU_026624_3_3_11"/>
<evidence type="ECO:0000256" key="10">
    <source>
        <dbReference type="SAM" id="SignalP"/>
    </source>
</evidence>
<dbReference type="STRING" id="858619.CVAR_0250"/>
<dbReference type="GO" id="GO:0004144">
    <property type="term" value="F:diacylglycerol O-acyltransferase activity"/>
    <property type="evidence" value="ECO:0007669"/>
    <property type="project" value="UniProtKB-EC"/>
</dbReference>
<evidence type="ECO:0000256" key="1">
    <source>
        <dbReference type="ARBA" id="ARBA00000697"/>
    </source>
</evidence>
<feature type="signal peptide" evidence="10">
    <location>
        <begin position="1"/>
        <end position="36"/>
    </location>
</feature>
<dbReference type="EMBL" id="CP002917">
    <property type="protein sequence ID" value="AEK35597.1"/>
    <property type="molecule type" value="Genomic_DNA"/>
</dbReference>
<feature type="region of interest" description="Disordered" evidence="9">
    <location>
        <begin position="587"/>
        <end position="608"/>
    </location>
</feature>
<dbReference type="Pfam" id="PF00756">
    <property type="entry name" value="Esterase"/>
    <property type="match status" value="1"/>
</dbReference>
<organism evidence="11 12">
    <name type="scientific">Corynebacterium variabile (strain DSM 44702 / CIP 107183 / JCM 12073 / NCIMB 30131)</name>
    <name type="common">Corynebacterium mooreparkense</name>
    <dbReference type="NCBI Taxonomy" id="858619"/>
    <lineage>
        <taxon>Bacteria</taxon>
        <taxon>Bacillati</taxon>
        <taxon>Actinomycetota</taxon>
        <taxon>Actinomycetes</taxon>
        <taxon>Mycobacteriales</taxon>
        <taxon>Corynebacteriaceae</taxon>
        <taxon>Corynebacterium</taxon>
    </lineage>
</organism>
<keyword evidence="6 11" id="KW-0012">Acyltransferase</keyword>
<dbReference type="GO" id="GO:0050348">
    <property type="term" value="F:trehalose O-mycolyltransferase activity"/>
    <property type="evidence" value="ECO:0007669"/>
    <property type="project" value="UniProtKB-EC"/>
</dbReference>
<dbReference type="Proteomes" id="UP000006659">
    <property type="component" value="Chromosome"/>
</dbReference>
<name>G0HCM2_CORVD</name>
<keyword evidence="10" id="KW-0732">Signal</keyword>
<dbReference type="eggNOG" id="COG5479">
    <property type="taxonomic scope" value="Bacteria"/>
</dbReference>
<feature type="compositionally biased region" description="Low complexity" evidence="9">
    <location>
        <begin position="46"/>
        <end position="56"/>
    </location>
</feature>
<feature type="compositionally biased region" description="Acidic residues" evidence="9">
    <location>
        <begin position="687"/>
        <end position="696"/>
    </location>
</feature>
<evidence type="ECO:0000256" key="6">
    <source>
        <dbReference type="ARBA" id="ARBA00023315"/>
    </source>
</evidence>
<dbReference type="InterPro" id="IPR000801">
    <property type="entry name" value="Esterase-like"/>
</dbReference>
<evidence type="ECO:0000256" key="7">
    <source>
        <dbReference type="ARBA" id="ARBA00032572"/>
    </source>
</evidence>
<comment type="catalytic activity">
    <reaction evidence="8">
        <text>an acyl-CoA + a 1,2-diacyl-sn-glycerol = a triacyl-sn-glycerol + CoA</text>
        <dbReference type="Rhea" id="RHEA:10868"/>
        <dbReference type="ChEBI" id="CHEBI:17815"/>
        <dbReference type="ChEBI" id="CHEBI:57287"/>
        <dbReference type="ChEBI" id="CHEBI:58342"/>
        <dbReference type="ChEBI" id="CHEBI:64615"/>
        <dbReference type="EC" id="2.3.1.20"/>
    </reaction>
</comment>
<evidence type="ECO:0000256" key="2">
    <source>
        <dbReference type="ARBA" id="ARBA00005874"/>
    </source>
</evidence>
<feature type="region of interest" description="Disordered" evidence="9">
    <location>
        <begin position="33"/>
        <end position="89"/>
    </location>
</feature>
<gene>
    <name evidence="11" type="primary">cmtF</name>
    <name evidence="11" type="ordered locus">CVAR_0250</name>
</gene>
<dbReference type="AlphaFoldDB" id="G0HCM2"/>
<evidence type="ECO:0000256" key="3">
    <source>
        <dbReference type="ARBA" id="ARBA00012820"/>
    </source>
</evidence>